<dbReference type="Gramene" id="TVU24691">
    <property type="protein sequence ID" value="TVU24691"/>
    <property type="gene ID" value="EJB05_27143"/>
</dbReference>
<name>A0A5J9UN47_9POAL</name>
<feature type="non-terminal residue" evidence="1">
    <location>
        <position position="1"/>
    </location>
</feature>
<evidence type="ECO:0000313" key="1">
    <source>
        <dbReference type="EMBL" id="TVU24691.1"/>
    </source>
</evidence>
<dbReference type="OrthoDB" id="406981at2759"/>
<keyword evidence="2" id="KW-1185">Reference proteome</keyword>
<protein>
    <recommendedName>
        <fullName evidence="3">Sulfotransferase</fullName>
    </recommendedName>
</protein>
<sequence length="175" mass="20094">MCIGCSNICGARWCECLKEQNRLKEQNQAAVFTIIGERQCRPAREGRRQRGSPLNVSRQRGYVFHTVQGMRFPGKNVNLSLISNSERNISRFPVLRGHSIVTEFHYHKVIEMREKDSAPLHCYPDCKLVVRHDDYSLLSKLPRERTSVVTILRNPVDLYGAHMQFSVQVAARLLG</sequence>
<dbReference type="AlphaFoldDB" id="A0A5J9UN47"/>
<dbReference type="EMBL" id="RWGY01000013">
    <property type="protein sequence ID" value="TVU24691.1"/>
    <property type="molecule type" value="Genomic_DNA"/>
</dbReference>
<evidence type="ECO:0008006" key="3">
    <source>
        <dbReference type="Google" id="ProtNLM"/>
    </source>
</evidence>
<comment type="caution">
    <text evidence="1">The sequence shown here is derived from an EMBL/GenBank/DDBJ whole genome shotgun (WGS) entry which is preliminary data.</text>
</comment>
<gene>
    <name evidence="1" type="ORF">EJB05_27143</name>
</gene>
<evidence type="ECO:0000313" key="2">
    <source>
        <dbReference type="Proteomes" id="UP000324897"/>
    </source>
</evidence>
<accession>A0A5J9UN47</accession>
<organism evidence="1 2">
    <name type="scientific">Eragrostis curvula</name>
    <name type="common">weeping love grass</name>
    <dbReference type="NCBI Taxonomy" id="38414"/>
    <lineage>
        <taxon>Eukaryota</taxon>
        <taxon>Viridiplantae</taxon>
        <taxon>Streptophyta</taxon>
        <taxon>Embryophyta</taxon>
        <taxon>Tracheophyta</taxon>
        <taxon>Spermatophyta</taxon>
        <taxon>Magnoliopsida</taxon>
        <taxon>Liliopsida</taxon>
        <taxon>Poales</taxon>
        <taxon>Poaceae</taxon>
        <taxon>PACMAD clade</taxon>
        <taxon>Chloridoideae</taxon>
        <taxon>Eragrostideae</taxon>
        <taxon>Eragrostidinae</taxon>
        <taxon>Eragrostis</taxon>
    </lineage>
</organism>
<reference evidence="1 2" key="1">
    <citation type="journal article" date="2019" name="Sci. Rep.">
        <title>A high-quality genome of Eragrostis curvula grass provides insights into Poaceae evolution and supports new strategies to enhance forage quality.</title>
        <authorList>
            <person name="Carballo J."/>
            <person name="Santos B.A.C.M."/>
            <person name="Zappacosta D."/>
            <person name="Garbus I."/>
            <person name="Selva J.P."/>
            <person name="Gallo C.A."/>
            <person name="Diaz A."/>
            <person name="Albertini E."/>
            <person name="Caccamo M."/>
            <person name="Echenique V."/>
        </authorList>
    </citation>
    <scope>NUCLEOTIDE SEQUENCE [LARGE SCALE GENOMIC DNA]</scope>
    <source>
        <strain evidence="2">cv. Victoria</strain>
        <tissue evidence="1">Leaf</tissue>
    </source>
</reference>
<proteinExistence type="predicted"/>
<dbReference type="Proteomes" id="UP000324897">
    <property type="component" value="Chromosome 2"/>
</dbReference>